<dbReference type="Proteomes" id="UP000002272">
    <property type="component" value="Segment"/>
</dbReference>
<keyword evidence="3" id="KW-1185">Reference proteome</keyword>
<proteinExistence type="predicted"/>
<organism evidence="2 3">
    <name type="scientific">Halorubrum virus BJ1</name>
    <dbReference type="NCBI Taxonomy" id="416419"/>
    <lineage>
        <taxon>Viruses</taxon>
        <taxon>Duplodnaviria</taxon>
        <taxon>Heunggongvirae</taxon>
        <taxon>Uroviricota</taxon>
        <taxon>Caudoviricetes</taxon>
        <taxon>Kirjokansivirales</taxon>
        <taxon>Graaviviridae</taxon>
        <taxon>Beejeyvirus</taxon>
        <taxon>Beejeyvirus bagaejinnorense</taxon>
        <taxon>Beejeyvirus BJ1</taxon>
    </lineage>
</organism>
<feature type="domain" description="Fibronectin type-III" evidence="1">
    <location>
        <begin position="108"/>
        <end position="200"/>
    </location>
</feature>
<evidence type="ECO:0000313" key="2">
    <source>
        <dbReference type="EMBL" id="CAL92489.1"/>
    </source>
</evidence>
<dbReference type="RefSeq" id="YP_919094.1">
    <property type="nucleotide sequence ID" value="NC_008695.1"/>
</dbReference>
<accession>A0ZYT0</accession>
<dbReference type="InterPro" id="IPR036116">
    <property type="entry name" value="FN3_sf"/>
</dbReference>
<evidence type="ECO:0000259" key="1">
    <source>
        <dbReference type="PROSITE" id="PS50853"/>
    </source>
</evidence>
<evidence type="ECO:0000313" key="3">
    <source>
        <dbReference type="Proteomes" id="UP000002272"/>
    </source>
</evidence>
<dbReference type="CDD" id="cd00063">
    <property type="entry name" value="FN3"/>
    <property type="match status" value="1"/>
</dbReference>
<name>A0ZYT0_9CAUD</name>
<dbReference type="KEGG" id="vg:4606097"/>
<dbReference type="EMBL" id="AM419438">
    <property type="protein sequence ID" value="CAL92489.1"/>
    <property type="molecule type" value="Genomic_DNA"/>
</dbReference>
<dbReference type="OrthoDB" id="30733at10239"/>
<dbReference type="Gene3D" id="2.60.40.10">
    <property type="entry name" value="Immunoglobulins"/>
    <property type="match status" value="1"/>
</dbReference>
<dbReference type="GeneID" id="4606097"/>
<sequence>MPVTLTTTLPDEDQPVLGNGVEDEIAVDRETATTNNGSIRIQARETGESSWDATATGFVEQTAAYDTLTPIITGREDGEEYEVRVRSETDYRIGAWTDPVAIIAKFPGAASLVATVLSATEVELTWTDHADNETGQYVVRERRVDGEWWPEQIVDDAGPNTESYVDDTVPPDTEVRYRIRAYTEHTSADSNTDTATTDGIGLSRTRVPASGWRVELVDDEGTVLTPTVLEGATPKSTLNDFPRVEIPVPRSDRWRDESLERAEMRVWRDGERLPIERFERPVQEPERTILHGRGGVELDEDVEIDVGELRDVHDRTEQLIDEETPYLSHVDDPANDIRGDVPMADADSLSTFTELFDEIDDTDGNEVPVGLDVEPSRLQTEQVVWLQSGENAATKSQLTASNEPYWDDRAYRLQEVGDTLSWEFDVEHEVSIDDLALRIRKEQPVEGESPEIEFRLDGTVIETLPADLDGQGGDAAPTWSSVFIDDVSSFDPGSHTFTAEVTGSSSSDGEWIVDGFGAHDEAYPADWSLGDGADGVENGVIQGPGIYPQSVQITTTDQEAIEQIVGGRLTVDANNTAGNFAVAVSNDAGETWIEELNAEEVVGEFADGSTQLRGRVTLSRYDQNASTSPAIGDGRQELTLVELFADLDDTPFLQGAALSGTVMEVLQQLADNHNFVFELAWDSDQETIAVEWTQPGQRSASTSAAVLDYETEVDAETVVEETLVYGRSQRLRDVEVALSTDIYEDIGDDYIQPGSVQVRDPDTDTEYQIGDDYTVLHNEGVIKATSSGAISDGQTVLVDAETRIAAEYTLPGADGSGDRIRRTVEAASTRQLAEQAALAITRELSEPLEGATVTLDREADGLVGALDIEGAPIDPEVVREIETSASEVQVRLGSRESAGEVVDDISRRVESVVSRL</sequence>
<dbReference type="InterPro" id="IPR013783">
    <property type="entry name" value="Ig-like_fold"/>
</dbReference>
<dbReference type="PROSITE" id="PS50853">
    <property type="entry name" value="FN3"/>
    <property type="match status" value="1"/>
</dbReference>
<dbReference type="InterPro" id="IPR003961">
    <property type="entry name" value="FN3_dom"/>
</dbReference>
<reference evidence="2 3" key="1">
    <citation type="journal article" date="2007" name="BMC Genomics">
        <title>Sequence analysis of an Archaeal virus isolated from a hypersaline lake in Inner Mongolia, China.</title>
        <authorList>
            <person name="Pagaling E."/>
            <person name="Haigh R."/>
            <person name="Grant W.D."/>
            <person name="Cowan D.A."/>
            <person name="Jones B.E."/>
            <person name="Ma Y."/>
            <person name="Ventosa A."/>
            <person name="Heaphy S."/>
        </authorList>
    </citation>
    <scope>NUCLEOTIDE SEQUENCE</scope>
</reference>
<protein>
    <recommendedName>
        <fullName evidence="1">Fibronectin type-III domain-containing protein</fullName>
    </recommendedName>
</protein>
<dbReference type="SUPFAM" id="SSF49265">
    <property type="entry name" value="Fibronectin type III"/>
    <property type="match status" value="1"/>
</dbReference>